<dbReference type="PANTHER" id="PTHR14155:SF263">
    <property type="entry name" value="E3 UBIQUITIN-PROTEIN LIGASE ATL6"/>
    <property type="match status" value="1"/>
</dbReference>
<evidence type="ECO:0000256" key="13">
    <source>
        <dbReference type="ARBA" id="ARBA00024209"/>
    </source>
</evidence>
<evidence type="ECO:0000256" key="17">
    <source>
        <dbReference type="SAM" id="SignalP"/>
    </source>
</evidence>
<evidence type="ECO:0000256" key="14">
    <source>
        <dbReference type="PROSITE-ProRule" id="PRU00175"/>
    </source>
</evidence>
<evidence type="ECO:0000256" key="5">
    <source>
        <dbReference type="ARBA" id="ARBA00022679"/>
    </source>
</evidence>
<evidence type="ECO:0000256" key="7">
    <source>
        <dbReference type="ARBA" id="ARBA00022723"/>
    </source>
</evidence>
<dbReference type="GO" id="GO:0008270">
    <property type="term" value="F:zinc ion binding"/>
    <property type="evidence" value="ECO:0007669"/>
    <property type="project" value="UniProtKB-KW"/>
</dbReference>
<dbReference type="AlphaFoldDB" id="A0A9Q1GY30"/>
<comment type="subcellular location">
    <subcellularLocation>
        <location evidence="2">Membrane</location>
        <topology evidence="2">Single-pass membrane protein</topology>
    </subcellularLocation>
</comment>
<evidence type="ECO:0000256" key="16">
    <source>
        <dbReference type="SAM" id="Phobius"/>
    </source>
</evidence>
<dbReference type="GO" id="GO:0016020">
    <property type="term" value="C:membrane"/>
    <property type="evidence" value="ECO:0007669"/>
    <property type="project" value="UniProtKB-SubCell"/>
</dbReference>
<dbReference type="Pfam" id="PF13639">
    <property type="entry name" value="zf-RING_2"/>
    <property type="match status" value="1"/>
</dbReference>
<evidence type="ECO:0000256" key="4">
    <source>
        <dbReference type="ARBA" id="ARBA00012483"/>
    </source>
</evidence>
<dbReference type="SMART" id="SM00184">
    <property type="entry name" value="RING"/>
    <property type="match status" value="1"/>
</dbReference>
<evidence type="ECO:0000313" key="20">
    <source>
        <dbReference type="Proteomes" id="UP001153076"/>
    </source>
</evidence>
<name>A0A9Q1GY30_9CARY</name>
<keyword evidence="10" id="KW-0862">Zinc</keyword>
<feature type="chain" id="PRO_5040388479" description="RING-type E3 ubiquitin transferase" evidence="17">
    <location>
        <begin position="19"/>
        <end position="280"/>
    </location>
</feature>
<proteinExistence type="inferred from homology"/>
<dbReference type="CDD" id="cd16461">
    <property type="entry name" value="RING-H2_EL5-like"/>
    <property type="match status" value="1"/>
</dbReference>
<dbReference type="GO" id="GO:0061630">
    <property type="term" value="F:ubiquitin protein ligase activity"/>
    <property type="evidence" value="ECO:0007669"/>
    <property type="project" value="UniProtKB-EC"/>
</dbReference>
<protein>
    <recommendedName>
        <fullName evidence="4">RING-type E3 ubiquitin transferase</fullName>
        <ecNumber evidence="4">2.3.2.27</ecNumber>
    </recommendedName>
</protein>
<feature type="compositionally biased region" description="Basic and acidic residues" evidence="15">
    <location>
        <begin position="186"/>
        <end position="201"/>
    </location>
</feature>
<dbReference type="Gene3D" id="3.30.40.10">
    <property type="entry name" value="Zinc/RING finger domain, C3HC4 (zinc finger)"/>
    <property type="match status" value="1"/>
</dbReference>
<evidence type="ECO:0000256" key="1">
    <source>
        <dbReference type="ARBA" id="ARBA00000900"/>
    </source>
</evidence>
<evidence type="ECO:0000256" key="8">
    <source>
        <dbReference type="ARBA" id="ARBA00022771"/>
    </source>
</evidence>
<keyword evidence="17" id="KW-0732">Signal</keyword>
<dbReference type="OrthoDB" id="8062037at2759"/>
<evidence type="ECO:0000256" key="11">
    <source>
        <dbReference type="ARBA" id="ARBA00022989"/>
    </source>
</evidence>
<evidence type="ECO:0000256" key="3">
    <source>
        <dbReference type="ARBA" id="ARBA00004906"/>
    </source>
</evidence>
<evidence type="ECO:0000256" key="9">
    <source>
        <dbReference type="ARBA" id="ARBA00022786"/>
    </source>
</evidence>
<feature type="compositionally biased region" description="Basic residues" evidence="15">
    <location>
        <begin position="271"/>
        <end position="280"/>
    </location>
</feature>
<keyword evidence="6 16" id="KW-0812">Transmembrane</keyword>
<evidence type="ECO:0000256" key="10">
    <source>
        <dbReference type="ARBA" id="ARBA00022833"/>
    </source>
</evidence>
<feature type="transmembrane region" description="Helical" evidence="16">
    <location>
        <begin position="34"/>
        <end position="56"/>
    </location>
</feature>
<gene>
    <name evidence="19" type="ORF">Cgig2_029822</name>
</gene>
<comment type="catalytic activity">
    <reaction evidence="1">
        <text>S-ubiquitinyl-[E2 ubiquitin-conjugating enzyme]-L-cysteine + [acceptor protein]-L-lysine = [E2 ubiquitin-conjugating enzyme]-L-cysteine + N(6)-ubiquitinyl-[acceptor protein]-L-lysine.</text>
        <dbReference type="EC" id="2.3.2.27"/>
    </reaction>
</comment>
<dbReference type="Proteomes" id="UP001153076">
    <property type="component" value="Unassembled WGS sequence"/>
</dbReference>
<dbReference type="EMBL" id="JAKOGI010001257">
    <property type="protein sequence ID" value="KAJ8426638.1"/>
    <property type="molecule type" value="Genomic_DNA"/>
</dbReference>
<keyword evidence="7" id="KW-0479">Metal-binding</keyword>
<keyword evidence="11 16" id="KW-1133">Transmembrane helix</keyword>
<feature type="region of interest" description="Disordered" evidence="15">
    <location>
        <begin position="177"/>
        <end position="208"/>
    </location>
</feature>
<evidence type="ECO:0000259" key="18">
    <source>
        <dbReference type="PROSITE" id="PS50089"/>
    </source>
</evidence>
<dbReference type="SUPFAM" id="SSF57850">
    <property type="entry name" value="RING/U-box"/>
    <property type="match status" value="1"/>
</dbReference>
<evidence type="ECO:0000256" key="15">
    <source>
        <dbReference type="SAM" id="MobiDB-lite"/>
    </source>
</evidence>
<comment type="similarity">
    <text evidence="13">Belongs to the RING-type zinc finger family. ATL subfamily.</text>
</comment>
<dbReference type="InterPro" id="IPR001841">
    <property type="entry name" value="Znf_RING"/>
</dbReference>
<dbReference type="InterPro" id="IPR053238">
    <property type="entry name" value="RING-H2_zinc_finger"/>
</dbReference>
<feature type="region of interest" description="Disordered" evidence="15">
    <location>
        <begin position="247"/>
        <end position="280"/>
    </location>
</feature>
<sequence>MQCMFLILLLVAPPYTAAQSALDQFKPNSGDFTPSTVIILIIGIVFVLTGFLAVFLRQFSDGCFGLSIVPPNPDVDADGRLVARGLDAAAIKGLPTYFYSDVKEHRHGKVELECPVCLCEFQDTEVLRLLPGCSHVFHPRCIDPWLASHVTCPICRQSLEPGSDATKPLAVVDIPQAGEQFDGPDDATRHDREKKDGHHGESDDDDHAVDKKWIVGKFPRSHSTGHSLAGSERFTLRLPEDVQNSLMNRASYAGEPGLSSMLSPRASKNMKLQRSHKSQH</sequence>
<evidence type="ECO:0000256" key="6">
    <source>
        <dbReference type="ARBA" id="ARBA00022692"/>
    </source>
</evidence>
<comment type="caution">
    <text evidence="19">The sequence shown here is derived from an EMBL/GenBank/DDBJ whole genome shotgun (WGS) entry which is preliminary data.</text>
</comment>
<feature type="signal peptide" evidence="17">
    <location>
        <begin position="1"/>
        <end position="18"/>
    </location>
</feature>
<reference evidence="19" key="1">
    <citation type="submission" date="2022-04" db="EMBL/GenBank/DDBJ databases">
        <title>Carnegiea gigantea Genome sequencing and assembly v2.</title>
        <authorList>
            <person name="Copetti D."/>
            <person name="Sanderson M.J."/>
            <person name="Burquez A."/>
            <person name="Wojciechowski M.F."/>
        </authorList>
    </citation>
    <scope>NUCLEOTIDE SEQUENCE</scope>
    <source>
        <strain evidence="19">SGP5-SGP5p</strain>
        <tissue evidence="19">Aerial part</tissue>
    </source>
</reference>
<evidence type="ECO:0000256" key="12">
    <source>
        <dbReference type="ARBA" id="ARBA00023136"/>
    </source>
</evidence>
<comment type="pathway">
    <text evidence="3">Protein modification; protein ubiquitination.</text>
</comment>
<dbReference type="FunFam" id="3.30.40.10:FF:000187">
    <property type="entry name" value="E3 ubiquitin-protein ligase ATL6"/>
    <property type="match status" value="1"/>
</dbReference>
<dbReference type="InterPro" id="IPR013083">
    <property type="entry name" value="Znf_RING/FYVE/PHD"/>
</dbReference>
<dbReference type="EC" id="2.3.2.27" evidence="4"/>
<keyword evidence="8 14" id="KW-0863">Zinc-finger</keyword>
<keyword evidence="20" id="KW-1185">Reference proteome</keyword>
<dbReference type="PROSITE" id="PS50089">
    <property type="entry name" value="ZF_RING_2"/>
    <property type="match status" value="1"/>
</dbReference>
<organism evidence="19 20">
    <name type="scientific">Carnegiea gigantea</name>
    <dbReference type="NCBI Taxonomy" id="171969"/>
    <lineage>
        <taxon>Eukaryota</taxon>
        <taxon>Viridiplantae</taxon>
        <taxon>Streptophyta</taxon>
        <taxon>Embryophyta</taxon>
        <taxon>Tracheophyta</taxon>
        <taxon>Spermatophyta</taxon>
        <taxon>Magnoliopsida</taxon>
        <taxon>eudicotyledons</taxon>
        <taxon>Gunneridae</taxon>
        <taxon>Pentapetalae</taxon>
        <taxon>Caryophyllales</taxon>
        <taxon>Cactineae</taxon>
        <taxon>Cactaceae</taxon>
        <taxon>Cactoideae</taxon>
        <taxon>Echinocereeae</taxon>
        <taxon>Carnegiea</taxon>
    </lineage>
</organism>
<feature type="domain" description="RING-type" evidence="18">
    <location>
        <begin position="114"/>
        <end position="156"/>
    </location>
</feature>
<evidence type="ECO:0000256" key="2">
    <source>
        <dbReference type="ARBA" id="ARBA00004167"/>
    </source>
</evidence>
<evidence type="ECO:0000313" key="19">
    <source>
        <dbReference type="EMBL" id="KAJ8426638.1"/>
    </source>
</evidence>
<accession>A0A9Q1GY30</accession>
<dbReference type="PANTHER" id="PTHR14155">
    <property type="entry name" value="RING FINGER DOMAIN-CONTAINING"/>
    <property type="match status" value="1"/>
</dbReference>
<keyword evidence="12 16" id="KW-0472">Membrane</keyword>
<keyword evidence="9" id="KW-0833">Ubl conjugation pathway</keyword>
<keyword evidence="5" id="KW-0808">Transferase</keyword>